<evidence type="ECO:0000313" key="1">
    <source>
        <dbReference type="EMBL" id="GIX87156.1"/>
    </source>
</evidence>
<dbReference type="Proteomes" id="UP001054945">
    <property type="component" value="Unassembled WGS sequence"/>
</dbReference>
<protein>
    <submittedName>
        <fullName evidence="1">Uncharacterized protein</fullName>
    </submittedName>
</protein>
<accession>A0AAV4NTA1</accession>
<dbReference type="EMBL" id="BPLR01003658">
    <property type="protein sequence ID" value="GIX87156.1"/>
    <property type="molecule type" value="Genomic_DNA"/>
</dbReference>
<proteinExistence type="predicted"/>
<dbReference type="AlphaFoldDB" id="A0AAV4NTA1"/>
<comment type="caution">
    <text evidence="1">The sequence shown here is derived from an EMBL/GenBank/DDBJ whole genome shotgun (WGS) entry which is preliminary data.</text>
</comment>
<sequence>MAENNLSFLLILSTDSFCTPNIDTDLVQTAILQKLLDAVQFNSPPFPHPTPLDFPYPLPNTPEALLAFEIAVLFKKETRSSRRYWHVAISEKHNLQFCFLSKKKGPNVPRIEARYRPLDGFGTIKILDMDNPPIELLKMQTLRCKFFGVARGINMLFHVAIWLC</sequence>
<reference evidence="1 2" key="1">
    <citation type="submission" date="2021-06" db="EMBL/GenBank/DDBJ databases">
        <title>Caerostris extrusa draft genome.</title>
        <authorList>
            <person name="Kono N."/>
            <person name="Arakawa K."/>
        </authorList>
    </citation>
    <scope>NUCLEOTIDE SEQUENCE [LARGE SCALE GENOMIC DNA]</scope>
</reference>
<gene>
    <name evidence="1" type="ORF">CEXT_230231</name>
</gene>
<name>A0AAV4NTA1_CAEEX</name>
<keyword evidence="2" id="KW-1185">Reference proteome</keyword>
<evidence type="ECO:0000313" key="2">
    <source>
        <dbReference type="Proteomes" id="UP001054945"/>
    </source>
</evidence>
<organism evidence="1 2">
    <name type="scientific">Caerostris extrusa</name>
    <name type="common">Bark spider</name>
    <name type="synonym">Caerostris bankana</name>
    <dbReference type="NCBI Taxonomy" id="172846"/>
    <lineage>
        <taxon>Eukaryota</taxon>
        <taxon>Metazoa</taxon>
        <taxon>Ecdysozoa</taxon>
        <taxon>Arthropoda</taxon>
        <taxon>Chelicerata</taxon>
        <taxon>Arachnida</taxon>
        <taxon>Araneae</taxon>
        <taxon>Araneomorphae</taxon>
        <taxon>Entelegynae</taxon>
        <taxon>Araneoidea</taxon>
        <taxon>Araneidae</taxon>
        <taxon>Caerostris</taxon>
    </lineage>
</organism>